<reference evidence="2 3" key="1">
    <citation type="journal article" date="2023" name="Mol. Biol. Evol.">
        <title>Genomics of Secondarily Temperate Adaptation in the Only Non-Antarctic Icefish.</title>
        <authorList>
            <person name="Rivera-Colon A.G."/>
            <person name="Rayamajhi N."/>
            <person name="Minhas B.F."/>
            <person name="Madrigal G."/>
            <person name="Bilyk K.T."/>
            <person name="Yoon V."/>
            <person name="Hune M."/>
            <person name="Gregory S."/>
            <person name="Cheng C.H.C."/>
            <person name="Catchen J.M."/>
        </authorList>
    </citation>
    <scope>NUCLEOTIDE SEQUENCE [LARGE SCALE GENOMIC DNA]</scope>
    <source>
        <strain evidence="2">JC2023a</strain>
    </source>
</reference>
<accession>A0AAN8CHV9</accession>
<dbReference type="AlphaFoldDB" id="A0AAN8CHV9"/>
<organism evidence="2 3">
    <name type="scientific">Champsocephalus esox</name>
    <name type="common">pike icefish</name>
    <dbReference type="NCBI Taxonomy" id="159716"/>
    <lineage>
        <taxon>Eukaryota</taxon>
        <taxon>Metazoa</taxon>
        <taxon>Chordata</taxon>
        <taxon>Craniata</taxon>
        <taxon>Vertebrata</taxon>
        <taxon>Euteleostomi</taxon>
        <taxon>Actinopterygii</taxon>
        <taxon>Neopterygii</taxon>
        <taxon>Teleostei</taxon>
        <taxon>Neoteleostei</taxon>
        <taxon>Acanthomorphata</taxon>
        <taxon>Eupercaria</taxon>
        <taxon>Perciformes</taxon>
        <taxon>Notothenioidei</taxon>
        <taxon>Channichthyidae</taxon>
        <taxon>Champsocephalus</taxon>
    </lineage>
</organism>
<evidence type="ECO:0000256" key="1">
    <source>
        <dbReference type="SAM" id="SignalP"/>
    </source>
</evidence>
<protein>
    <recommendedName>
        <fullName evidence="4">Secreted protein</fullName>
    </recommendedName>
</protein>
<dbReference type="EMBL" id="JAULUE010002050">
    <property type="protein sequence ID" value="KAK5904120.1"/>
    <property type="molecule type" value="Genomic_DNA"/>
</dbReference>
<proteinExistence type="predicted"/>
<feature type="chain" id="PRO_5043015547" description="Secreted protein" evidence="1">
    <location>
        <begin position="18"/>
        <end position="86"/>
    </location>
</feature>
<name>A0AAN8CHV9_9TELE</name>
<evidence type="ECO:0008006" key="4">
    <source>
        <dbReference type="Google" id="ProtNLM"/>
    </source>
</evidence>
<keyword evidence="3" id="KW-1185">Reference proteome</keyword>
<feature type="signal peptide" evidence="1">
    <location>
        <begin position="1"/>
        <end position="17"/>
    </location>
</feature>
<comment type="caution">
    <text evidence="2">The sequence shown here is derived from an EMBL/GenBank/DDBJ whole genome shotgun (WGS) entry which is preliminary data.</text>
</comment>
<dbReference type="Proteomes" id="UP001335648">
    <property type="component" value="Unassembled WGS sequence"/>
</dbReference>
<sequence>MLLVVLVVLGSFPASSSLVEDCRLGAASLVYVLKRSKSRLLSPTGKAASVIKLPAVKARRTSGVVLQNIIEEHCFALKLVSRRVII</sequence>
<evidence type="ECO:0000313" key="2">
    <source>
        <dbReference type="EMBL" id="KAK5904120.1"/>
    </source>
</evidence>
<gene>
    <name evidence="2" type="ORF">CesoFtcFv8_005715</name>
</gene>
<keyword evidence="1" id="KW-0732">Signal</keyword>
<evidence type="ECO:0000313" key="3">
    <source>
        <dbReference type="Proteomes" id="UP001335648"/>
    </source>
</evidence>